<organism evidence="1 2">
    <name type="scientific">Pan troglodytes</name>
    <name type="common">Chimpanzee</name>
    <dbReference type="NCBI Taxonomy" id="9598"/>
    <lineage>
        <taxon>Eukaryota</taxon>
        <taxon>Metazoa</taxon>
        <taxon>Chordata</taxon>
        <taxon>Craniata</taxon>
        <taxon>Vertebrata</taxon>
        <taxon>Euteleostomi</taxon>
        <taxon>Mammalia</taxon>
        <taxon>Eutheria</taxon>
        <taxon>Euarchontoglires</taxon>
        <taxon>Primates</taxon>
        <taxon>Haplorrhini</taxon>
        <taxon>Catarrhini</taxon>
        <taxon>Hominidae</taxon>
        <taxon>Pan</taxon>
    </lineage>
</organism>
<dbReference type="EMBL" id="NBAG03000571">
    <property type="protein sequence ID" value="PNI14793.1"/>
    <property type="molecule type" value="Genomic_DNA"/>
</dbReference>
<evidence type="ECO:0000313" key="1">
    <source>
        <dbReference type="EMBL" id="PNI14793.1"/>
    </source>
</evidence>
<comment type="caution">
    <text evidence="1">The sequence shown here is derived from an EMBL/GenBank/DDBJ whole genome shotgun (WGS) entry which is preliminary data.</text>
</comment>
<dbReference type="Proteomes" id="UP000236370">
    <property type="component" value="Unassembled WGS sequence"/>
</dbReference>
<protein>
    <submittedName>
        <fullName evidence="1">Uncharacterized protein</fullName>
    </submittedName>
</protein>
<reference evidence="1 2" key="1">
    <citation type="submission" date="2017-12" db="EMBL/GenBank/DDBJ databases">
        <title>High-resolution comparative analysis of great ape genomes.</title>
        <authorList>
            <person name="Pollen A."/>
            <person name="Hastie A."/>
            <person name="Hormozdiari F."/>
            <person name="Dougherty M."/>
            <person name="Liu R."/>
            <person name="Chaisson M."/>
            <person name="Hoppe E."/>
            <person name="Hill C."/>
            <person name="Pang A."/>
            <person name="Hillier L."/>
            <person name="Baker C."/>
            <person name="Armstrong J."/>
            <person name="Shendure J."/>
            <person name="Paten B."/>
            <person name="Wilson R."/>
            <person name="Chao H."/>
            <person name="Schneider V."/>
            <person name="Ventura M."/>
            <person name="Kronenberg Z."/>
            <person name="Murali S."/>
            <person name="Gordon D."/>
            <person name="Cantsilieris S."/>
            <person name="Munson K."/>
            <person name="Nelson B."/>
            <person name="Raja A."/>
            <person name="Underwood J."/>
            <person name="Diekhans M."/>
            <person name="Fiddes I."/>
            <person name="Haussler D."/>
            <person name="Eichler E."/>
        </authorList>
    </citation>
    <scope>NUCLEOTIDE SEQUENCE [LARGE SCALE GENOMIC DNA]</scope>
    <source>
        <strain evidence="1">Yerkes chimp pedigree #C0471</strain>
    </source>
</reference>
<evidence type="ECO:0000313" key="2">
    <source>
        <dbReference type="Proteomes" id="UP000236370"/>
    </source>
</evidence>
<gene>
    <name evidence="1" type="ORF">CK820_G0052665</name>
</gene>
<name>A0A2J8IWA8_PANTR</name>
<sequence length="177" mass="18926">MSPELSLCLVPAPLLIGVDVFLNSLKQTVVTLASSTDVLSTVQSASQAMLQSGWSMLLPTAEKQARALSALLPCGVSGNEVNISRGCRFVIDLLVGSLMAAGGLESALHAAITAEIQDIEAKKEAQKEKEIDEQEANASTFHRRRTPLDKDLINTGICESSGKQCLPLVQLIQQLLR</sequence>
<accession>A0A2J8IWA8</accession>
<proteinExistence type="predicted"/>
<dbReference type="AlphaFoldDB" id="A0A2J8IWA8"/>